<dbReference type="EnsemblMetazoa" id="CPIJ012201-RA">
    <property type="protein sequence ID" value="CPIJ012201-PA"/>
    <property type="gene ID" value="CPIJ012201"/>
</dbReference>
<dbReference type="KEGG" id="cqu:CpipJ_CPIJ012201"/>
<proteinExistence type="predicted"/>
<accession>B0WXN2</accession>
<sequence>MKMSLSSSRSATPCNSFSSPTGHASSPLALASTTQSPVTIGNRQNVFMPNW</sequence>
<feature type="compositionally biased region" description="Polar residues" evidence="1">
    <location>
        <begin position="31"/>
        <end position="51"/>
    </location>
</feature>
<evidence type="ECO:0000313" key="2">
    <source>
        <dbReference type="EMBL" id="EDS36562.1"/>
    </source>
</evidence>
<evidence type="ECO:0000256" key="1">
    <source>
        <dbReference type="SAM" id="MobiDB-lite"/>
    </source>
</evidence>
<dbReference type="Proteomes" id="UP000002320">
    <property type="component" value="Unassembled WGS sequence"/>
</dbReference>
<reference evidence="3" key="2">
    <citation type="submission" date="2020-05" db="UniProtKB">
        <authorList>
            <consortium name="EnsemblMetazoa"/>
        </authorList>
    </citation>
    <scope>IDENTIFICATION</scope>
    <source>
        <strain evidence="3">JHB</strain>
    </source>
</reference>
<dbReference type="AlphaFoldDB" id="B0WXN2"/>
<feature type="region of interest" description="Disordered" evidence="1">
    <location>
        <begin position="1"/>
        <end position="51"/>
    </location>
</feature>
<dbReference type="VEuPathDB" id="VectorBase:CQUJHB006577"/>
<gene>
    <name evidence="3" type="primary">6044674</name>
    <name evidence="2" type="ORF">CpipJ_CPIJ012201</name>
</gene>
<reference evidence="2" key="1">
    <citation type="submission" date="2007-03" db="EMBL/GenBank/DDBJ databases">
        <title>Annotation of Culex pipiens quinquefasciatus.</title>
        <authorList>
            <consortium name="The Broad Institute Genome Sequencing Platform"/>
            <person name="Atkinson P.W."/>
            <person name="Hemingway J."/>
            <person name="Christensen B.M."/>
            <person name="Higgs S."/>
            <person name="Kodira C."/>
            <person name="Hannick L."/>
            <person name="Megy K."/>
            <person name="O'Leary S."/>
            <person name="Pearson M."/>
            <person name="Haas B.J."/>
            <person name="Mauceli E."/>
            <person name="Wortman J.R."/>
            <person name="Lee N.H."/>
            <person name="Guigo R."/>
            <person name="Stanke M."/>
            <person name="Alvarado L."/>
            <person name="Amedeo P."/>
            <person name="Antoine C.H."/>
            <person name="Arensburger P."/>
            <person name="Bidwell S.L."/>
            <person name="Crawford M."/>
            <person name="Camaro F."/>
            <person name="Devon K."/>
            <person name="Engels R."/>
            <person name="Hammond M."/>
            <person name="Howarth C."/>
            <person name="Koehrsen M."/>
            <person name="Lawson D."/>
            <person name="Montgomery P."/>
            <person name="Nene V."/>
            <person name="Nusbaum C."/>
            <person name="Puiu D."/>
            <person name="Romero-Severson J."/>
            <person name="Severson D.W."/>
            <person name="Shumway M."/>
            <person name="Sisk P."/>
            <person name="Stolte C."/>
            <person name="Zeng Q."/>
            <person name="Eisenstadt E."/>
            <person name="Fraser-Liggett C."/>
            <person name="Strausberg R."/>
            <person name="Galagan J."/>
            <person name="Birren B."/>
            <person name="Collins F.H."/>
        </authorList>
    </citation>
    <scope>NUCLEOTIDE SEQUENCE [LARGE SCALE GENOMIC DNA]</scope>
    <source>
        <strain evidence="2">JHB</strain>
    </source>
</reference>
<evidence type="ECO:0000313" key="4">
    <source>
        <dbReference type="Proteomes" id="UP000002320"/>
    </source>
</evidence>
<dbReference type="STRING" id="7176.B0WXN2"/>
<dbReference type="HOGENOM" id="CLU_3108455_0_0_1"/>
<dbReference type="InParanoid" id="B0WXN2"/>
<dbReference type="EMBL" id="DS232169">
    <property type="protein sequence ID" value="EDS36562.1"/>
    <property type="molecule type" value="Genomic_DNA"/>
</dbReference>
<dbReference type="OrthoDB" id="10051111at2759"/>
<protein>
    <submittedName>
        <fullName evidence="2 3">Capicua protein</fullName>
    </submittedName>
</protein>
<organism>
    <name type="scientific">Culex quinquefasciatus</name>
    <name type="common">Southern house mosquito</name>
    <name type="synonym">Culex pungens</name>
    <dbReference type="NCBI Taxonomy" id="7176"/>
    <lineage>
        <taxon>Eukaryota</taxon>
        <taxon>Metazoa</taxon>
        <taxon>Ecdysozoa</taxon>
        <taxon>Arthropoda</taxon>
        <taxon>Hexapoda</taxon>
        <taxon>Insecta</taxon>
        <taxon>Pterygota</taxon>
        <taxon>Neoptera</taxon>
        <taxon>Endopterygota</taxon>
        <taxon>Diptera</taxon>
        <taxon>Nematocera</taxon>
        <taxon>Culicoidea</taxon>
        <taxon>Culicidae</taxon>
        <taxon>Culicinae</taxon>
        <taxon>Culicini</taxon>
        <taxon>Culex</taxon>
        <taxon>Culex</taxon>
    </lineage>
</organism>
<evidence type="ECO:0000313" key="3">
    <source>
        <dbReference type="EnsemblMetazoa" id="CPIJ012201-PA"/>
    </source>
</evidence>
<feature type="compositionally biased region" description="Polar residues" evidence="1">
    <location>
        <begin position="1"/>
        <end position="24"/>
    </location>
</feature>
<dbReference type="VEuPathDB" id="VectorBase:CPIJ012201"/>
<keyword evidence="4" id="KW-1185">Reference proteome</keyword>
<name>B0WXN2_CULQU</name>